<dbReference type="GeneID" id="123124944"/>
<proteinExistence type="predicted"/>
<protein>
    <recommendedName>
        <fullName evidence="1">KIB1-4 beta-propeller domain-containing protein</fullName>
    </recommendedName>
</protein>
<dbReference type="Gramene" id="TraesLDM5D03G03139460.1">
    <property type="protein sequence ID" value="TraesLDM5D03G03139460.1"/>
    <property type="gene ID" value="TraesLDM5D03G03139460"/>
</dbReference>
<gene>
    <name evidence="2" type="primary">LOC123124944</name>
</gene>
<dbReference type="PANTHER" id="PTHR33165">
    <property type="entry name" value="F-BOX DOMAIN CONTAINING PROTEIN-LIKE-RELATED"/>
    <property type="match status" value="1"/>
</dbReference>
<dbReference type="Gramene" id="TraesCS5D02G255300.1">
    <property type="protein sequence ID" value="TraesCS5D02G255300.1"/>
    <property type="gene ID" value="TraesCS5D02G255300"/>
</dbReference>
<dbReference type="Proteomes" id="UP000019116">
    <property type="component" value="Chromosome 5D"/>
</dbReference>
<dbReference type="Gramene" id="TraesCLE_scaffold_043037_01G000200.1">
    <property type="protein sequence ID" value="TraesCLE_scaffold_043037_01G000200.1"/>
    <property type="gene ID" value="TraesCLE_scaffold_043037_01G000200"/>
</dbReference>
<reference evidence="2" key="1">
    <citation type="submission" date="2018-08" db="EMBL/GenBank/DDBJ databases">
        <authorList>
            <person name="Rossello M."/>
        </authorList>
    </citation>
    <scope>NUCLEOTIDE SEQUENCE [LARGE SCALE GENOMIC DNA]</scope>
    <source>
        <strain evidence="2">cv. Chinese Spring</strain>
    </source>
</reference>
<feature type="domain" description="KIB1-4 beta-propeller" evidence="1">
    <location>
        <begin position="81"/>
        <end position="325"/>
    </location>
</feature>
<dbReference type="Gramene" id="TraesSTA5D03G03125750.1">
    <property type="protein sequence ID" value="TraesSTA5D03G03125750.1"/>
    <property type="gene ID" value="TraesSTA5D03G03125750"/>
</dbReference>
<reference evidence="2" key="2">
    <citation type="submission" date="2018-10" db="UniProtKB">
        <authorList>
            <consortium name="EnsemblPlants"/>
        </authorList>
    </citation>
    <scope>IDENTIFICATION</scope>
</reference>
<dbReference type="OMA" id="WIATVEY"/>
<dbReference type="RefSeq" id="XP_044401427.1">
    <property type="nucleotide sequence ID" value="XM_044545492.1"/>
</dbReference>
<keyword evidence="3" id="KW-1185">Reference proteome</keyword>
<accession>A0A3B6MT31</accession>
<dbReference type="Gramene" id="TraesJAG5D03G03132230.2">
    <property type="protein sequence ID" value="TraesJAG5D03G03132230.2"/>
    <property type="gene ID" value="TraesJAG5D03G03132230"/>
</dbReference>
<dbReference type="AlphaFoldDB" id="A0A3B6MT31"/>
<dbReference type="OrthoDB" id="730275at2759"/>
<dbReference type="Gramene" id="TraesARI5D03G03088460.1">
    <property type="protein sequence ID" value="TraesARI5D03G03088460.1"/>
    <property type="gene ID" value="TraesARI5D03G03088460"/>
</dbReference>
<dbReference type="Gramene" id="TraesNOR5D03G03164300.1">
    <property type="protein sequence ID" value="TraesNOR5D03G03164300.1"/>
    <property type="gene ID" value="TraesNOR5D03G03164300"/>
</dbReference>
<dbReference type="Gramene" id="TraesJAG5D03G03132230.1">
    <property type="protein sequence ID" value="TraesJAG5D03G03132230.1"/>
    <property type="gene ID" value="TraesJAG5D03G03132230"/>
</dbReference>
<dbReference type="Gramene" id="TraesLAC5D03G03090620.1">
    <property type="protein sequence ID" value="TraesLAC5D03G03090620.1"/>
    <property type="gene ID" value="TraesLAC5D03G03090620"/>
</dbReference>
<dbReference type="Pfam" id="PF03478">
    <property type="entry name" value="Beta-prop_KIB1-4"/>
    <property type="match status" value="1"/>
</dbReference>
<dbReference type="Gramene" id="TraesJUL5D03G03159900.1">
    <property type="protein sequence ID" value="TraesJUL5D03G03159900.1"/>
    <property type="gene ID" value="TraesJUL5D03G03159900"/>
</dbReference>
<dbReference type="Gramene" id="TraesROB_scaffold_043315_01G000200.1">
    <property type="protein sequence ID" value="TraesROB_scaffold_043315_01G000200.1"/>
    <property type="gene ID" value="TraesROB_scaffold_043315_01G000200"/>
</dbReference>
<dbReference type="Gramene" id="TraesMAC5D03G03133610.1">
    <property type="protein sequence ID" value="TraesMAC5D03G03133610.1"/>
    <property type="gene ID" value="TraesMAC5D03G03133610"/>
</dbReference>
<sequence>MTTSGWASLPGDIADLISLRLLAEDVTEYIRFRAVCSPWRSSTASPRDATLLDRRFSPRGWVALCDVDGVPVTAACKITFFHTSTGQRLAVRLPELHRQKIVGVTDGLIVTLDKDSSVVRVLHPFTRVTVELPPLATIFHTEINNFTSLLSMGAAVCRADTSIAVVAWLTSAKMVMSARQGRPSWAVNHRDITLHNTLPFQGRLYGTTPASEQLVQLYPPNPCGAVVAHVPHELVHIFRSSYFLVESGGRMLLAVQHHRRGHAIRPEMEWWRHFTVTLFQVNLHGGELIPVNGLGDEAVFLGKDRCLSISATNLPCISRNSVYSYVSNKDPVVLHSLGGGSSEQTTMYTRVHYSNEMVRPSVRPFTLPDHLMTYCHNLQWTRGLMLHEYAAIPSYLSDLREKIHAHESDIRFPYIGDVGKKAKTKRVRAVVKKNQPLCA</sequence>
<name>A0A3B6MT31_WHEAT</name>
<organism evidence="2">
    <name type="scientific">Triticum aestivum</name>
    <name type="common">Wheat</name>
    <dbReference type="NCBI Taxonomy" id="4565"/>
    <lineage>
        <taxon>Eukaryota</taxon>
        <taxon>Viridiplantae</taxon>
        <taxon>Streptophyta</taxon>
        <taxon>Embryophyta</taxon>
        <taxon>Tracheophyta</taxon>
        <taxon>Spermatophyta</taxon>
        <taxon>Magnoliopsida</taxon>
        <taxon>Liliopsida</taxon>
        <taxon>Poales</taxon>
        <taxon>Poaceae</taxon>
        <taxon>BOP clade</taxon>
        <taxon>Pooideae</taxon>
        <taxon>Triticodae</taxon>
        <taxon>Triticeae</taxon>
        <taxon>Triticinae</taxon>
        <taxon>Triticum</taxon>
    </lineage>
</organism>
<evidence type="ECO:0000313" key="3">
    <source>
        <dbReference type="Proteomes" id="UP000019116"/>
    </source>
</evidence>
<evidence type="ECO:0000259" key="1">
    <source>
        <dbReference type="Pfam" id="PF03478"/>
    </source>
</evidence>
<dbReference type="Gramene" id="TraesSYM5D03G03074680.1">
    <property type="protein sequence ID" value="TraesSYM5D03G03074680.1"/>
    <property type="gene ID" value="TraesSYM5D03G03074680"/>
</dbReference>
<evidence type="ECO:0000313" key="2">
    <source>
        <dbReference type="EnsemblPlants" id="TraesCS5D02G255300.1"/>
    </source>
</evidence>
<dbReference type="EnsemblPlants" id="TraesCS5D02G255300.1">
    <property type="protein sequence ID" value="TraesCS5D02G255300.1"/>
    <property type="gene ID" value="TraesCS5D02G255300"/>
</dbReference>
<dbReference type="PANTHER" id="PTHR33165:SF72">
    <property type="entry name" value="F-BOX DOMAIN-CONTAINING PROTEIN"/>
    <property type="match status" value="1"/>
</dbReference>
<dbReference type="Gramene" id="TraesCS5D03G0587700.1">
    <property type="protein sequence ID" value="TraesCS5D03G0587700.1.CDS"/>
    <property type="gene ID" value="TraesCS5D03G0587700"/>
</dbReference>
<dbReference type="InterPro" id="IPR005174">
    <property type="entry name" value="KIB1-4_b-propeller"/>
</dbReference>
<dbReference type="Gramene" id="TraesWEE_scaffold_045970_01G000200.1">
    <property type="protein sequence ID" value="TraesWEE_scaffold_045970_01G000200.1"/>
    <property type="gene ID" value="TraesWEE_scaffold_045970_01G000200"/>
</dbReference>
<dbReference type="Gramene" id="TraesCAD_scaffold_044877_01G000200.1">
    <property type="protein sequence ID" value="TraesCAD_scaffold_044877_01G000200.1"/>
    <property type="gene ID" value="TraesCAD_scaffold_044877_01G000200"/>
</dbReference>